<accession>A0AAE3R9J4</accession>
<name>A0AAE3R9J4_9BACT</name>
<dbReference type="AlphaFoldDB" id="A0AAE3R9J4"/>
<dbReference type="Proteomes" id="UP001232063">
    <property type="component" value="Unassembled WGS sequence"/>
</dbReference>
<keyword evidence="2" id="KW-1185">Reference proteome</keyword>
<organism evidence="1 2">
    <name type="scientific">Xanthocytophaga agilis</name>
    <dbReference type="NCBI Taxonomy" id="3048010"/>
    <lineage>
        <taxon>Bacteria</taxon>
        <taxon>Pseudomonadati</taxon>
        <taxon>Bacteroidota</taxon>
        <taxon>Cytophagia</taxon>
        <taxon>Cytophagales</taxon>
        <taxon>Rhodocytophagaceae</taxon>
        <taxon>Xanthocytophaga</taxon>
    </lineage>
</organism>
<protein>
    <submittedName>
        <fullName evidence="1">Uncharacterized protein</fullName>
    </submittedName>
</protein>
<comment type="caution">
    <text evidence="1">The sequence shown here is derived from an EMBL/GenBank/DDBJ whole genome shotgun (WGS) entry which is preliminary data.</text>
</comment>
<sequence length="59" mass="6829">MSKAFFRRKAVGCDYLQEGRGDVFTGGWREFVSAFPYVDSIEIFASQMYLLLTRSSTYE</sequence>
<dbReference type="RefSeq" id="WP_314518895.1">
    <property type="nucleotide sequence ID" value="NZ_JASJOU010000020.1"/>
</dbReference>
<evidence type="ECO:0000313" key="1">
    <source>
        <dbReference type="EMBL" id="MDJ1506136.1"/>
    </source>
</evidence>
<dbReference type="EMBL" id="JASJOU010000020">
    <property type="protein sequence ID" value="MDJ1506136.1"/>
    <property type="molecule type" value="Genomic_DNA"/>
</dbReference>
<evidence type="ECO:0000313" key="2">
    <source>
        <dbReference type="Proteomes" id="UP001232063"/>
    </source>
</evidence>
<gene>
    <name evidence="1" type="ORF">QNI22_36085</name>
</gene>
<reference evidence="1" key="1">
    <citation type="submission" date="2023-05" db="EMBL/GenBank/DDBJ databases">
        <authorList>
            <person name="Zhang X."/>
        </authorList>
    </citation>
    <scope>NUCLEOTIDE SEQUENCE</scope>
    <source>
        <strain evidence="1">BD1B2-1</strain>
    </source>
</reference>
<proteinExistence type="predicted"/>